<dbReference type="Pfam" id="PF00615">
    <property type="entry name" value="RGS"/>
    <property type="match status" value="1"/>
</dbReference>
<dbReference type="GO" id="GO:0005769">
    <property type="term" value="C:early endosome"/>
    <property type="evidence" value="ECO:0007669"/>
    <property type="project" value="TreeGrafter"/>
</dbReference>
<keyword evidence="3" id="KW-0812">Transmembrane</keyword>
<evidence type="ECO:0000259" key="4">
    <source>
        <dbReference type="PROSITE" id="PS50132"/>
    </source>
</evidence>
<feature type="transmembrane region" description="Helical" evidence="3">
    <location>
        <begin position="5"/>
        <end position="24"/>
    </location>
</feature>
<dbReference type="InterPro" id="IPR036871">
    <property type="entry name" value="PX_dom_sf"/>
</dbReference>
<feature type="compositionally biased region" description="Polar residues" evidence="2">
    <location>
        <begin position="545"/>
        <end position="556"/>
    </location>
</feature>
<dbReference type="PROSITE" id="PS50195">
    <property type="entry name" value="PX"/>
    <property type="match status" value="1"/>
</dbReference>
<dbReference type="PANTHER" id="PTHR22775">
    <property type="entry name" value="SORTING NEXIN"/>
    <property type="match status" value="1"/>
</dbReference>
<evidence type="ECO:0000256" key="2">
    <source>
        <dbReference type="SAM" id="MobiDB-lite"/>
    </source>
</evidence>
<dbReference type="SMART" id="SM00313">
    <property type="entry name" value="PXA"/>
    <property type="match status" value="1"/>
</dbReference>
<dbReference type="Gene3D" id="3.30.1520.10">
    <property type="entry name" value="Phox-like domain"/>
    <property type="match status" value="1"/>
</dbReference>
<keyword evidence="3" id="KW-0472">Membrane</keyword>
<keyword evidence="8" id="KW-1185">Reference proteome</keyword>
<keyword evidence="3" id="KW-1133">Transmembrane helix</keyword>
<dbReference type="EMBL" id="BDGG01000018">
    <property type="protein sequence ID" value="GAV08693.1"/>
    <property type="molecule type" value="Genomic_DNA"/>
</dbReference>
<proteinExistence type="inferred from homology"/>
<feature type="transmembrane region" description="Helical" evidence="3">
    <location>
        <begin position="30"/>
        <end position="52"/>
    </location>
</feature>
<comment type="caution">
    <text evidence="7">The sequence shown here is derived from an EMBL/GenBank/DDBJ whole genome shotgun (WGS) entry which is preliminary data.</text>
</comment>
<dbReference type="Pfam" id="PF08628">
    <property type="entry name" value="Nexin_C"/>
    <property type="match status" value="1"/>
</dbReference>
<dbReference type="STRING" id="947166.A0A1D1W733"/>
<dbReference type="InterPro" id="IPR016137">
    <property type="entry name" value="RGS"/>
</dbReference>
<dbReference type="Pfam" id="PF00787">
    <property type="entry name" value="PX"/>
    <property type="match status" value="1"/>
</dbReference>
<dbReference type="Proteomes" id="UP000186922">
    <property type="component" value="Unassembled WGS sequence"/>
</dbReference>
<accession>A0A1D1W733</accession>
<dbReference type="PROSITE" id="PS51207">
    <property type="entry name" value="PXA"/>
    <property type="match status" value="1"/>
</dbReference>
<dbReference type="InterPro" id="IPR001683">
    <property type="entry name" value="PX_dom"/>
</dbReference>
<feature type="domain" description="PX" evidence="5">
    <location>
        <begin position="548"/>
        <end position="668"/>
    </location>
</feature>
<dbReference type="PROSITE" id="PS50132">
    <property type="entry name" value="RGS"/>
    <property type="match status" value="1"/>
</dbReference>
<dbReference type="Pfam" id="PF02194">
    <property type="entry name" value="PXA"/>
    <property type="match status" value="1"/>
</dbReference>
<organism evidence="7 8">
    <name type="scientific">Ramazzottius varieornatus</name>
    <name type="common">Water bear</name>
    <name type="synonym">Tardigrade</name>
    <dbReference type="NCBI Taxonomy" id="947166"/>
    <lineage>
        <taxon>Eukaryota</taxon>
        <taxon>Metazoa</taxon>
        <taxon>Ecdysozoa</taxon>
        <taxon>Tardigrada</taxon>
        <taxon>Eutardigrada</taxon>
        <taxon>Parachela</taxon>
        <taxon>Hypsibioidea</taxon>
        <taxon>Ramazzottiidae</taxon>
        <taxon>Ramazzottius</taxon>
    </lineage>
</organism>
<evidence type="ECO:0000313" key="8">
    <source>
        <dbReference type="Proteomes" id="UP000186922"/>
    </source>
</evidence>
<dbReference type="SMART" id="SM00315">
    <property type="entry name" value="RGS"/>
    <property type="match status" value="1"/>
</dbReference>
<evidence type="ECO:0000259" key="5">
    <source>
        <dbReference type="PROSITE" id="PS50195"/>
    </source>
</evidence>
<evidence type="ECO:0000313" key="7">
    <source>
        <dbReference type="EMBL" id="GAV08693.1"/>
    </source>
</evidence>
<feature type="domain" description="PXA" evidence="6">
    <location>
        <begin position="97"/>
        <end position="276"/>
    </location>
</feature>
<dbReference type="GO" id="GO:0035091">
    <property type="term" value="F:phosphatidylinositol binding"/>
    <property type="evidence" value="ECO:0007669"/>
    <property type="project" value="InterPro"/>
</dbReference>
<evidence type="ECO:0000259" key="6">
    <source>
        <dbReference type="PROSITE" id="PS51207"/>
    </source>
</evidence>
<evidence type="ECO:0000256" key="3">
    <source>
        <dbReference type="SAM" id="Phobius"/>
    </source>
</evidence>
<comment type="similarity">
    <text evidence="1">Belongs to the sorting nexin family.</text>
</comment>
<dbReference type="InterPro" id="IPR013937">
    <property type="entry name" value="Sorting_nexin_C"/>
</dbReference>
<gene>
    <name evidence="7" type="primary">RvY_18350-1</name>
    <name evidence="7" type="synonym">RvY_18350.1</name>
    <name evidence="7" type="ORF">RvY_18350</name>
</gene>
<dbReference type="SUPFAM" id="SSF48097">
    <property type="entry name" value="Regulator of G-protein signaling, RGS"/>
    <property type="match status" value="1"/>
</dbReference>
<reference evidence="7 8" key="1">
    <citation type="journal article" date="2016" name="Nat. Commun.">
        <title>Extremotolerant tardigrade genome and improved radiotolerance of human cultured cells by tardigrade-unique protein.</title>
        <authorList>
            <person name="Hashimoto T."/>
            <person name="Horikawa D.D."/>
            <person name="Saito Y."/>
            <person name="Kuwahara H."/>
            <person name="Kozuka-Hata H."/>
            <person name="Shin-I T."/>
            <person name="Minakuchi Y."/>
            <person name="Ohishi K."/>
            <person name="Motoyama A."/>
            <person name="Aizu T."/>
            <person name="Enomoto A."/>
            <person name="Kondo K."/>
            <person name="Tanaka S."/>
            <person name="Hara Y."/>
            <person name="Koshikawa S."/>
            <person name="Sagara H."/>
            <person name="Miura T."/>
            <person name="Yokobori S."/>
            <person name="Miyagawa K."/>
            <person name="Suzuki Y."/>
            <person name="Kubo T."/>
            <person name="Oyama M."/>
            <person name="Kohara Y."/>
            <person name="Fujiyama A."/>
            <person name="Arakawa K."/>
            <person name="Katayama T."/>
            <person name="Toyoda A."/>
            <person name="Kunieda T."/>
        </authorList>
    </citation>
    <scope>NUCLEOTIDE SEQUENCE [LARGE SCALE GENOMIC DNA]</scope>
    <source>
        <strain evidence="7 8">YOKOZUNA-1</strain>
    </source>
</reference>
<dbReference type="AlphaFoldDB" id="A0A1D1W733"/>
<feature type="domain" description="RGS" evidence="4">
    <location>
        <begin position="380"/>
        <end position="513"/>
    </location>
</feature>
<dbReference type="InterPro" id="IPR036305">
    <property type="entry name" value="RGS_sf"/>
</dbReference>
<dbReference type="SUPFAM" id="SSF64268">
    <property type="entry name" value="PX domain"/>
    <property type="match status" value="1"/>
</dbReference>
<evidence type="ECO:0000256" key="1">
    <source>
        <dbReference type="ARBA" id="ARBA00010883"/>
    </source>
</evidence>
<sequence length="923" mass="107090">MEHAAFLRASIAAIVAVLSLKLIGFDFVEFFWLLFYGSALFLLGFVYTASLYGRSYLRRHKFPLLTVPRDYFTSRFWYKDQTTRPKLPKLDKRLTGCSQVDEQLQDILSYIFRDYILSWYSYYFKNDAEFPHYLRAELHNFIIDFSALCKDINWLQICTEDLVNEFAAHVKLYRNATKTVEKDRTTEQTFFQLEEKEIGYSRAAVCIDYTTEKEYFFQLSHLLLYMHGSQRAFECLPYRELAKEILTTQVFQPLVKLICDPDYINQTIVWLLCTPENIAIDNESFIHALRSSSNLNELRVIDQMLMTEIAIQRAKDTAVSSNASDDIKARLNSLVFLKGLLDMRIRFLASGSEDSRSQHSLDSSFSYNDYARMVPVKKLTMDEVLENPLAMSFLMSYMESKNGTPLIHFYLTCAGFRASAEQLLEEYHKTGTQNKLELLRIQGLAIINHYFSKQTQYEVSMEDEILLKRARRLLTQEVPSADSFKEMQDKIHGTIRDNYFSSFEQSEKYWRMLWELNLLRPMEEIDESKSGSSDTDSSSTRRSSQCKLTAGITSTVESRDPQTRKTFTNYCIEVTASYPDGHGKFWTVHRRYMEFHDLHVQIEKRFPNLTGLNFPGKKLNNMAGEVLNRRKQELHLYLQTLLFEDVLNNNEGLSEIMYNFLVPSKYEMSRNETERKFDSVVHPVLSSVRTMTNAVRAVPHNVGRLSDTLRDGFLGLLNLDSRDGKVVLQNGTYYDREINENIPLRIMMVLMDEIFDLKNTNQFWLRGQVITILKGTMKAVYGDKINRMIVDYVDDLTSTKEIAKALQALKNALWPGGTMAEAVPPRDDRAKYAARVCAKSILLTITTEQLQATMGSQTARRGALRLFDLLQHSALNRRLFYVILESIMSTLYEKYPMKKWFVNFHSKQKLPKRRDAPGSASKA</sequence>
<dbReference type="InterPro" id="IPR003114">
    <property type="entry name" value="Phox_assoc"/>
</dbReference>
<evidence type="ECO:0008006" key="9">
    <source>
        <dbReference type="Google" id="ProtNLM"/>
    </source>
</evidence>
<name>A0A1D1W733_RAMVA</name>
<feature type="region of interest" description="Disordered" evidence="2">
    <location>
        <begin position="525"/>
        <end position="559"/>
    </location>
</feature>
<dbReference type="OrthoDB" id="5772781at2759"/>
<dbReference type="Gene3D" id="1.10.167.10">
    <property type="entry name" value="Regulator of G-protein Signalling 4, domain 2"/>
    <property type="match status" value="1"/>
</dbReference>
<feature type="compositionally biased region" description="Low complexity" evidence="2">
    <location>
        <begin position="530"/>
        <end position="543"/>
    </location>
</feature>
<dbReference type="PANTHER" id="PTHR22775:SF3">
    <property type="entry name" value="SORTING NEXIN-13"/>
    <property type="match status" value="1"/>
</dbReference>
<dbReference type="SMART" id="SM00312">
    <property type="entry name" value="PX"/>
    <property type="match status" value="1"/>
</dbReference>
<protein>
    <recommendedName>
        <fullName evidence="9">PX domain-containing protein</fullName>
    </recommendedName>
</protein>
<dbReference type="InterPro" id="IPR044926">
    <property type="entry name" value="RGS_subdomain_2"/>
</dbReference>